<dbReference type="InterPro" id="IPR008978">
    <property type="entry name" value="HSP20-like_chaperone"/>
</dbReference>
<evidence type="ECO:0000313" key="4">
    <source>
        <dbReference type="Proteomes" id="UP000887575"/>
    </source>
</evidence>
<accession>A0AAF3J9W0</accession>
<dbReference type="WBParaSite" id="MBELARI_LOCUS5667">
    <property type="protein sequence ID" value="MBELARI_LOCUS5667"/>
    <property type="gene ID" value="MBELARI_LOCUS5667"/>
</dbReference>
<proteinExistence type="inferred from homology"/>
<dbReference type="GO" id="GO:0005737">
    <property type="term" value="C:cytoplasm"/>
    <property type="evidence" value="ECO:0007669"/>
    <property type="project" value="TreeGrafter"/>
</dbReference>
<organism evidence="4 5">
    <name type="scientific">Mesorhabditis belari</name>
    <dbReference type="NCBI Taxonomy" id="2138241"/>
    <lineage>
        <taxon>Eukaryota</taxon>
        <taxon>Metazoa</taxon>
        <taxon>Ecdysozoa</taxon>
        <taxon>Nematoda</taxon>
        <taxon>Chromadorea</taxon>
        <taxon>Rhabditida</taxon>
        <taxon>Rhabditina</taxon>
        <taxon>Rhabditomorpha</taxon>
        <taxon>Rhabditoidea</taxon>
        <taxon>Rhabditidae</taxon>
        <taxon>Mesorhabditinae</taxon>
        <taxon>Mesorhabditis</taxon>
    </lineage>
</organism>
<protein>
    <recommendedName>
        <fullName evidence="3">SHSP domain-containing protein</fullName>
    </recommendedName>
</protein>
<evidence type="ECO:0000256" key="1">
    <source>
        <dbReference type="PROSITE-ProRule" id="PRU00285"/>
    </source>
</evidence>
<name>A0AAF3J9W0_9BILA</name>
<sequence length="121" mass="13819">MKETNSLQLQAAKMTTMELKGHTDKLWDWPLQGEDGIVRVIEDDKHFEVGLDATYFAAKDISVKVINDLLQVNFEHEIRSDKFGSISRNISRCYHLPEGVDPKTIKSNLSNNVLFITGQKR</sequence>
<dbReference type="GO" id="GO:0005634">
    <property type="term" value="C:nucleus"/>
    <property type="evidence" value="ECO:0007669"/>
    <property type="project" value="TreeGrafter"/>
</dbReference>
<dbReference type="InterPro" id="IPR002068">
    <property type="entry name" value="A-crystallin/Hsp20_dom"/>
</dbReference>
<dbReference type="AlphaFoldDB" id="A0AAF3J9W0"/>
<dbReference type="InterPro" id="IPR001436">
    <property type="entry name" value="Alpha-crystallin/sHSP_animal"/>
</dbReference>
<keyword evidence="4" id="KW-1185">Reference proteome</keyword>
<dbReference type="PROSITE" id="PS01031">
    <property type="entry name" value="SHSP"/>
    <property type="match status" value="1"/>
</dbReference>
<dbReference type="Gene3D" id="2.60.40.790">
    <property type="match status" value="1"/>
</dbReference>
<dbReference type="Proteomes" id="UP000887575">
    <property type="component" value="Unassembled WGS sequence"/>
</dbReference>
<feature type="domain" description="SHSP" evidence="3">
    <location>
        <begin position="28"/>
        <end position="121"/>
    </location>
</feature>
<dbReference type="Pfam" id="PF00011">
    <property type="entry name" value="HSP20"/>
    <property type="match status" value="1"/>
</dbReference>
<dbReference type="PANTHER" id="PTHR45640">
    <property type="entry name" value="HEAT SHOCK PROTEIN HSP-12.2-RELATED"/>
    <property type="match status" value="1"/>
</dbReference>
<evidence type="ECO:0000259" key="3">
    <source>
        <dbReference type="PROSITE" id="PS01031"/>
    </source>
</evidence>
<dbReference type="GO" id="GO:0051082">
    <property type="term" value="F:unfolded protein binding"/>
    <property type="evidence" value="ECO:0007669"/>
    <property type="project" value="TreeGrafter"/>
</dbReference>
<reference evidence="5" key="1">
    <citation type="submission" date="2024-02" db="UniProtKB">
        <authorList>
            <consortium name="WormBaseParasite"/>
        </authorList>
    </citation>
    <scope>IDENTIFICATION</scope>
</reference>
<evidence type="ECO:0000256" key="2">
    <source>
        <dbReference type="RuleBase" id="RU003616"/>
    </source>
</evidence>
<dbReference type="PRINTS" id="PR00299">
    <property type="entry name" value="ACRYSTALLIN"/>
</dbReference>
<comment type="similarity">
    <text evidence="1 2">Belongs to the small heat shock protein (HSP20) family.</text>
</comment>
<dbReference type="SUPFAM" id="SSF49764">
    <property type="entry name" value="HSP20-like chaperones"/>
    <property type="match status" value="1"/>
</dbReference>
<dbReference type="PANTHER" id="PTHR45640:SF35">
    <property type="entry name" value="HEAT SHOCK PROTEIN HSP-12.2"/>
    <property type="match status" value="1"/>
</dbReference>
<dbReference type="GO" id="GO:0042026">
    <property type="term" value="P:protein refolding"/>
    <property type="evidence" value="ECO:0007669"/>
    <property type="project" value="TreeGrafter"/>
</dbReference>
<dbReference type="CDD" id="cd06526">
    <property type="entry name" value="metazoan_ACD"/>
    <property type="match status" value="1"/>
</dbReference>
<dbReference type="GO" id="GO:0009408">
    <property type="term" value="P:response to heat"/>
    <property type="evidence" value="ECO:0007669"/>
    <property type="project" value="TreeGrafter"/>
</dbReference>
<evidence type="ECO:0000313" key="5">
    <source>
        <dbReference type="WBParaSite" id="MBELARI_LOCUS5667"/>
    </source>
</evidence>